<evidence type="ECO:0000256" key="3">
    <source>
        <dbReference type="SAM" id="SignalP"/>
    </source>
</evidence>
<dbReference type="PANTHER" id="PTHR12461:SF105">
    <property type="entry name" value="HYPOXIA-INDUCIBLE FACTOR 1-ALPHA INHIBITOR"/>
    <property type="match status" value="1"/>
</dbReference>
<proteinExistence type="inferred from homology"/>
<dbReference type="Pfam" id="PF13621">
    <property type="entry name" value="Cupin_8"/>
    <property type="match status" value="1"/>
</dbReference>
<reference evidence="5 6" key="1">
    <citation type="journal article" date="2018" name="Plant J.">
        <title>Genome sequences of Chlorella sorokiniana UTEX 1602 and Micractinium conductrix SAG 241.80: implications to maltose excretion by a green alga.</title>
        <authorList>
            <person name="Arriola M.B."/>
            <person name="Velmurugan N."/>
            <person name="Zhang Y."/>
            <person name="Plunkett M.H."/>
            <person name="Hondzo H."/>
            <person name="Barney B.M."/>
        </authorList>
    </citation>
    <scope>NUCLEOTIDE SEQUENCE [LARGE SCALE GENOMIC DNA]</scope>
    <source>
        <strain evidence="5 6">SAG 241.80</strain>
    </source>
</reference>
<dbReference type="EMBL" id="LHPF02000030">
    <property type="protein sequence ID" value="PSC69036.1"/>
    <property type="molecule type" value="Genomic_DNA"/>
</dbReference>
<dbReference type="PANTHER" id="PTHR12461">
    <property type="entry name" value="HYPOXIA-INDUCIBLE FACTOR 1 ALPHA INHIBITOR-RELATED"/>
    <property type="match status" value="1"/>
</dbReference>
<feature type="chain" id="PRO_5015165711" evidence="3">
    <location>
        <begin position="22"/>
        <end position="1394"/>
    </location>
</feature>
<dbReference type="SUPFAM" id="SSF51126">
    <property type="entry name" value="Pectin lyase-like"/>
    <property type="match status" value="2"/>
</dbReference>
<dbReference type="InterPro" id="IPR014710">
    <property type="entry name" value="RmlC-like_jellyroll"/>
</dbReference>
<dbReference type="Proteomes" id="UP000239649">
    <property type="component" value="Unassembled WGS sequence"/>
</dbReference>
<comment type="caution">
    <text evidence="5">The sequence shown here is derived from an EMBL/GenBank/DDBJ whole genome shotgun (WGS) entry which is preliminary data.</text>
</comment>
<keyword evidence="6" id="KW-1185">Reference proteome</keyword>
<evidence type="ECO:0000259" key="4">
    <source>
        <dbReference type="PROSITE" id="PS51184"/>
    </source>
</evidence>
<feature type="compositionally biased region" description="Low complexity" evidence="2">
    <location>
        <begin position="786"/>
        <end position="801"/>
    </location>
</feature>
<dbReference type="InterPro" id="IPR041667">
    <property type="entry name" value="Cupin_8"/>
</dbReference>
<feature type="compositionally biased region" description="Low complexity" evidence="2">
    <location>
        <begin position="23"/>
        <end position="38"/>
    </location>
</feature>
<dbReference type="InterPro" id="IPR011050">
    <property type="entry name" value="Pectin_lyase_fold/virulence"/>
</dbReference>
<dbReference type="PROSITE" id="PS51184">
    <property type="entry name" value="JMJC"/>
    <property type="match status" value="1"/>
</dbReference>
<evidence type="ECO:0000313" key="6">
    <source>
        <dbReference type="Proteomes" id="UP000239649"/>
    </source>
</evidence>
<protein>
    <submittedName>
        <fullName evidence="5">Band 7</fullName>
    </submittedName>
</protein>
<sequence length="1394" mass="144401">MALRVLALALSLAATLTGAEAQPTAGAGAATGPLPTAARSNLPRGRGMDWSLSGYREGREPIPNPPATLNVRSFGARGDGTTDDTAALQAAVKAANAGPTGGVILLPAGTYVLNRPLTVLRGGVVLRGEGQGRTVIHIPRSLSDVFSGTWSAGADGTVESSWSFGGAFISFRGVPQRSGNPATLLATVSSPVAAGDVRVPVSSTARFRVGQRVRIYVNDASTAGGRRRLLQSAAASAASAVNLTSTLLGQPAPAWLLNDPVFQSALEGRRARGGSGGGGLTVQEALVAEAVAAAEVGAEDASSAEDASVLAPAPAEDGSVAAASLDPTPRMATDGTLVAWVYGDNMADSGSEGAVDQDEVWVPGKVAAVGQGWIQLERGMPFPVRAGWRGEVHLDAPSLQEGGIEGLTIRFKWTPAARHFADRGYNALQFGHGSNSWAANVTILNADNALFFTHMQRSTLRGITVGVTAPRTNPRWPDAYNGHHAISVTEAHSNLVAEFRVATRWIHDVTVASGASLNVFTQGGGADLNIDHHRAGPFGNLFTDIGVGLGLRPFHSGGRDDRGAHAGRTSTFWNLRSASGRPLRLPACDWGALLNFVGSWTGDGCPSEQWLVKALPPGGPQNLAARRRRWPTAATAAAAAAAPASAAPELRPIQPAPAPLTADGFVPRTASPAAAPAVLQPLLQGAVAACQQCFGSTRLVGVYLRGSLAQAGCFVPGLSDADFVALHLPAGSAEEAAAEAAALAAAAARLQASFPQCAKVDIQAVALPPGSPLHTWAQRWQRRHAAAAGEDSSSSGSSCSSGGSCSSLPPSALAGQEALAFQLKTQAVCLAGWDLPAALPDVAALPPLDLLPRLVSDVQVALQAAVRRAPQLQTGQQQQQQQQQHAAPADGEGLDAAARAVRWALKRSIRAALELALCCAGGAADAAAAPAFSRDLWWCVQGAATCYPQLQPLLTEALGLYVSLAAAGSSAEQQRAAVAEGGKAAAQLAARIDSLLLGAMLAEEPGWLTYHTAGDGGSSSDSSGTGGGGGGWWQRLRVRAWAATAGDDLERGLLGAAPPPVAAPVSSPVLTLDWRQPEARQQAARIIEAAMAEDRQDGSSSSDAAAAAAAAAGPEHLSQPVLLKGAAAHWPAVRRWSLARLAWAGLQGRARLAPSLQFPFTEPRLAALLAQQRGVAALPSCVARMDAAEFAARMQRSNPCGLRSLVYGPQGGASAATAAPAAAAAAEAAGDCHEYAYFQAELPVELLAECDLSSPPFALPAARGEQPRALRQAHTARVWAGVQGSVSPTHYDLSHSFLTQIRGRKCMQFWSPDQQPYLYFYPDSHLLRRRSRVDMHAPQPGRFPLFGRATAREALLEPGDVVFFPSRWAHYTESLDASLSVTSRYAGQAGEGGE</sequence>
<evidence type="ECO:0000313" key="5">
    <source>
        <dbReference type="EMBL" id="PSC69036.1"/>
    </source>
</evidence>
<accession>A0A2P6V4M5</accession>
<organism evidence="5 6">
    <name type="scientific">Micractinium conductrix</name>
    <dbReference type="NCBI Taxonomy" id="554055"/>
    <lineage>
        <taxon>Eukaryota</taxon>
        <taxon>Viridiplantae</taxon>
        <taxon>Chlorophyta</taxon>
        <taxon>core chlorophytes</taxon>
        <taxon>Trebouxiophyceae</taxon>
        <taxon>Chlorellales</taxon>
        <taxon>Chlorellaceae</taxon>
        <taxon>Chlorella clade</taxon>
        <taxon>Micractinium</taxon>
    </lineage>
</organism>
<gene>
    <name evidence="5" type="ORF">C2E20_7392</name>
</gene>
<dbReference type="Gene3D" id="2.60.120.10">
    <property type="entry name" value="Jelly Rolls"/>
    <property type="match status" value="1"/>
</dbReference>
<feature type="domain" description="JmjC" evidence="4">
    <location>
        <begin position="1231"/>
        <end position="1394"/>
    </location>
</feature>
<dbReference type="InterPro" id="IPR012334">
    <property type="entry name" value="Pectin_lyas_fold"/>
</dbReference>
<name>A0A2P6V4M5_9CHLO</name>
<evidence type="ECO:0000256" key="2">
    <source>
        <dbReference type="SAM" id="MobiDB-lite"/>
    </source>
</evidence>
<dbReference type="Gene3D" id="2.160.20.10">
    <property type="entry name" value="Single-stranded right-handed beta-helix, Pectin lyase-like"/>
    <property type="match status" value="1"/>
</dbReference>
<dbReference type="InterPro" id="IPR024535">
    <property type="entry name" value="RHGA/B-epi-like_pectate_lyase"/>
</dbReference>
<feature type="region of interest" description="Disordered" evidence="2">
    <location>
        <begin position="23"/>
        <end position="67"/>
    </location>
</feature>
<dbReference type="SUPFAM" id="SSF51197">
    <property type="entry name" value="Clavaminate synthase-like"/>
    <property type="match status" value="1"/>
</dbReference>
<feature type="signal peptide" evidence="3">
    <location>
        <begin position="1"/>
        <end position="21"/>
    </location>
</feature>
<evidence type="ECO:0000256" key="1">
    <source>
        <dbReference type="ARBA" id="ARBA00006801"/>
    </source>
</evidence>
<keyword evidence="3" id="KW-0732">Signal</keyword>
<dbReference type="InterPro" id="IPR003347">
    <property type="entry name" value="JmjC_dom"/>
</dbReference>
<dbReference type="OrthoDB" id="509184at2759"/>
<comment type="similarity">
    <text evidence="1">Belongs to the JARID1 histone demethylase family.</text>
</comment>
<feature type="region of interest" description="Disordered" evidence="2">
    <location>
        <begin position="782"/>
        <end position="801"/>
    </location>
</feature>
<dbReference type="Pfam" id="PF12708">
    <property type="entry name" value="Pect-lyase_RHGA_epim"/>
    <property type="match status" value="1"/>
</dbReference>